<protein>
    <submittedName>
        <fullName evidence="2">Uncharacterized protein</fullName>
    </submittedName>
</protein>
<dbReference type="Proteomes" id="UP000245464">
    <property type="component" value="Chromosome 7"/>
</dbReference>
<accession>A0A5M9KZC8</accession>
<proteinExistence type="predicted"/>
<sequence>MAGSNKEMKIEPTVEEQHDRKASVMEDELARKERLARLTANVEGE</sequence>
<dbReference type="KEGG" id="ptrr:90957534"/>
<evidence type="ECO:0000256" key="1">
    <source>
        <dbReference type="SAM" id="MobiDB-lite"/>
    </source>
</evidence>
<comment type="caution">
    <text evidence="2">The sequence shown here is derived from an EMBL/GenBank/DDBJ whole genome shotgun (WGS) entry which is preliminary data.</text>
</comment>
<gene>
    <name evidence="2" type="ORF">PtrM4_132680</name>
</gene>
<evidence type="ECO:0000313" key="3">
    <source>
        <dbReference type="Proteomes" id="UP000245464"/>
    </source>
</evidence>
<evidence type="ECO:0000313" key="2">
    <source>
        <dbReference type="EMBL" id="KAF7568655.1"/>
    </source>
</evidence>
<name>A0A5M9KZC8_9PLEO</name>
<dbReference type="GeneID" id="90957534"/>
<dbReference type="EMBL" id="NQIK02000007">
    <property type="protein sequence ID" value="KAF7568655.1"/>
    <property type="molecule type" value="Genomic_DNA"/>
</dbReference>
<dbReference type="RefSeq" id="XP_065961082.1">
    <property type="nucleotide sequence ID" value="XM_066109090.1"/>
</dbReference>
<organism evidence="2 3">
    <name type="scientific">Pyrenophora tritici-repentis</name>
    <dbReference type="NCBI Taxonomy" id="45151"/>
    <lineage>
        <taxon>Eukaryota</taxon>
        <taxon>Fungi</taxon>
        <taxon>Dikarya</taxon>
        <taxon>Ascomycota</taxon>
        <taxon>Pezizomycotina</taxon>
        <taxon>Dothideomycetes</taxon>
        <taxon>Pleosporomycetidae</taxon>
        <taxon>Pleosporales</taxon>
        <taxon>Pleosporineae</taxon>
        <taxon>Pleosporaceae</taxon>
        <taxon>Pyrenophora</taxon>
    </lineage>
</organism>
<dbReference type="AlphaFoldDB" id="A0A5M9KZC8"/>
<feature type="region of interest" description="Disordered" evidence="1">
    <location>
        <begin position="1"/>
        <end position="27"/>
    </location>
</feature>
<reference evidence="2 3" key="1">
    <citation type="journal article" date="2018" name="BMC Genomics">
        <title>Comparative genomics of the wheat fungal pathogen Pyrenophora tritici-repentis reveals chromosomal variations and genome plasticity.</title>
        <authorList>
            <person name="Moolhuijzen P."/>
            <person name="See P.T."/>
            <person name="Hane J.K."/>
            <person name="Shi G."/>
            <person name="Liu Z."/>
            <person name="Oliver R.P."/>
            <person name="Moffat C.S."/>
        </authorList>
    </citation>
    <scope>NUCLEOTIDE SEQUENCE [LARGE SCALE GENOMIC DNA]</scope>
    <source>
        <strain evidence="2">M4</strain>
    </source>
</reference>